<dbReference type="SUPFAM" id="SSF111369">
    <property type="entry name" value="HlyD-like secretion proteins"/>
    <property type="match status" value="1"/>
</dbReference>
<dbReference type="InterPro" id="IPR058633">
    <property type="entry name" value="EmrA/FarA_HH"/>
</dbReference>
<dbReference type="GO" id="GO:0030313">
    <property type="term" value="C:cell envelope"/>
    <property type="evidence" value="ECO:0007669"/>
    <property type="project" value="UniProtKB-SubCell"/>
</dbReference>
<evidence type="ECO:0000259" key="4">
    <source>
        <dbReference type="Pfam" id="PF25885"/>
    </source>
</evidence>
<sequence length="398" mass="43403">MSAQKPGHSSPPIQPGKRTRMLVLVTLIFILAGLIWTAWWFWRGQYWIESNDAYVSGNITPVNDQTAGTISRVLVENTEFVHAGQVMATLQGNHSQLALQQAGAHLAATVRMVRKDFAQVTALQQTVSAKNAELHKLNADLIRYKQSLPSGAVSAIRVEDTQNEIAAATAQVAAARAALQGTQAITAGTTLQTNPLVRQATAQFEQADIQWQRRVIRAPVSGYVAQRAAYPGLLVHPGQHLFSVVPLNDLWVVANVKETAMRHVRPGQSVQLTSYYYGGDVHYHGIVLGMLPGAGSAFSILPPEDASGNYIHIVERVPVRIALPAAELAQHPLRPGLSMVAEIHWTLSQKHSVLKALTTTPIRGYQTSIYNNELRHARQRATAIIRDNAWVGGDASKA</sequence>
<evidence type="ECO:0000313" key="6">
    <source>
        <dbReference type="EMBL" id="SMH65118.1"/>
    </source>
</evidence>
<dbReference type="Proteomes" id="UP000193925">
    <property type="component" value="Chromosome AFERRI"/>
</dbReference>
<proteinExistence type="predicted"/>
<reference evidence="5" key="2">
    <citation type="submission" date="2014-07" db="EMBL/GenBank/DDBJ databases">
        <title>Initial genome analysis of the psychrotolerant acidophile Acidithiobacillus ferrivorans CF27: insights into iron and sulfur oxidation pathways and into biofilm formation.</title>
        <authorList>
            <person name="Talla E."/>
            <person name="Hedrich S."/>
            <person name="Mangenot S."/>
            <person name="Ji B."/>
            <person name="Johnson D.B."/>
            <person name="Barbe V."/>
            <person name="Bonnefoy V."/>
        </authorList>
    </citation>
    <scope>NUCLEOTIDE SEQUENCE [LARGE SCALE GENOMIC DNA]</scope>
    <source>
        <strain evidence="5">CF27</strain>
    </source>
</reference>
<protein>
    <submittedName>
        <fullName evidence="5">Secretion protein HlyD family protein</fullName>
    </submittedName>
</protein>
<accession>A0A060V0Z4</accession>
<name>A0A060V0Z4_9PROT</name>
<feature type="transmembrane region" description="Helical" evidence="3">
    <location>
        <begin position="21"/>
        <end position="42"/>
    </location>
</feature>
<comment type="subcellular location">
    <subcellularLocation>
        <location evidence="1">Cell envelope</location>
    </subcellularLocation>
</comment>
<dbReference type="PANTHER" id="PTHR30386">
    <property type="entry name" value="MEMBRANE FUSION SUBUNIT OF EMRAB-TOLC MULTIDRUG EFFLUX PUMP"/>
    <property type="match status" value="1"/>
</dbReference>
<keyword evidence="3" id="KW-0812">Transmembrane</keyword>
<dbReference type="Gene3D" id="2.40.30.170">
    <property type="match status" value="1"/>
</dbReference>
<dbReference type="AlphaFoldDB" id="A0A060V0Z4"/>
<feature type="coiled-coil region" evidence="2">
    <location>
        <begin position="120"/>
        <end position="178"/>
    </location>
</feature>
<dbReference type="RefSeq" id="WP_035190289.1">
    <property type="nucleotide sequence ID" value="NZ_CCCS020000001.1"/>
</dbReference>
<dbReference type="GO" id="GO:0055085">
    <property type="term" value="P:transmembrane transport"/>
    <property type="evidence" value="ECO:0007669"/>
    <property type="project" value="InterPro"/>
</dbReference>
<reference evidence="6 7" key="3">
    <citation type="submission" date="2017-03" db="EMBL/GenBank/DDBJ databases">
        <authorList>
            <person name="Regsiter A."/>
            <person name="William W."/>
        </authorList>
    </citation>
    <scope>NUCLEOTIDE SEQUENCE [LARGE SCALE GENOMIC DNA]</scope>
    <source>
        <strain evidence="6">PRJEB5721</strain>
    </source>
</reference>
<dbReference type="Gene3D" id="1.10.287.470">
    <property type="entry name" value="Helix hairpin bin"/>
    <property type="match status" value="1"/>
</dbReference>
<keyword evidence="7" id="KW-1185">Reference proteome</keyword>
<reference evidence="5" key="1">
    <citation type="submission" date="2014-03" db="EMBL/GenBank/DDBJ databases">
        <authorList>
            <person name="Genoscope - CEA"/>
        </authorList>
    </citation>
    <scope>NUCLEOTIDE SEQUENCE [LARGE SCALE GENOMIC DNA]</scope>
    <source>
        <strain evidence="5">CF27</strain>
    </source>
</reference>
<organism evidence="5">
    <name type="scientific">Acidithiobacillus ferrivorans</name>
    <dbReference type="NCBI Taxonomy" id="160808"/>
    <lineage>
        <taxon>Bacteria</taxon>
        <taxon>Pseudomonadati</taxon>
        <taxon>Pseudomonadota</taxon>
        <taxon>Acidithiobacillia</taxon>
        <taxon>Acidithiobacillales</taxon>
        <taxon>Acidithiobacillaceae</taxon>
        <taxon>Acidithiobacillus</taxon>
    </lineage>
</organism>
<keyword evidence="3" id="KW-0472">Membrane</keyword>
<dbReference type="InterPro" id="IPR050739">
    <property type="entry name" value="MFP"/>
</dbReference>
<gene>
    <name evidence="5" type="ORF">AFERRI_10162</name>
    <name evidence="6" type="ORF">AFERRI_11153</name>
</gene>
<evidence type="ECO:0000256" key="3">
    <source>
        <dbReference type="SAM" id="Phobius"/>
    </source>
</evidence>
<dbReference type="EMBL" id="LT841305">
    <property type="protein sequence ID" value="SMH65118.1"/>
    <property type="molecule type" value="Genomic_DNA"/>
</dbReference>
<keyword evidence="2" id="KW-0175">Coiled coil</keyword>
<evidence type="ECO:0000256" key="2">
    <source>
        <dbReference type="SAM" id="Coils"/>
    </source>
</evidence>
<feature type="domain" description="Multidrug export protein EmrA/FarA alpha-helical hairpin" evidence="4">
    <location>
        <begin position="96"/>
        <end position="213"/>
    </location>
</feature>
<keyword evidence="3" id="KW-1133">Transmembrane helix</keyword>
<evidence type="ECO:0000256" key="1">
    <source>
        <dbReference type="ARBA" id="ARBA00004196"/>
    </source>
</evidence>
<evidence type="ECO:0000313" key="5">
    <source>
        <dbReference type="EMBL" id="CDQ12339.1"/>
    </source>
</evidence>
<dbReference type="Pfam" id="PF25885">
    <property type="entry name" value="HH_EMRA"/>
    <property type="match status" value="1"/>
</dbReference>
<dbReference type="PANTHER" id="PTHR30386:SF19">
    <property type="entry name" value="MULTIDRUG EXPORT PROTEIN EMRA-RELATED"/>
    <property type="match status" value="1"/>
</dbReference>
<dbReference type="EMBL" id="CCCS020000001">
    <property type="protein sequence ID" value="CDQ12339.1"/>
    <property type="molecule type" value="Genomic_DNA"/>
</dbReference>
<evidence type="ECO:0000313" key="7">
    <source>
        <dbReference type="Proteomes" id="UP000193925"/>
    </source>
</evidence>
<dbReference type="Gene3D" id="2.40.50.100">
    <property type="match status" value="1"/>
</dbReference>